<accession>A0A6J5KHR0</accession>
<keyword evidence="1" id="KW-1133">Transmembrane helix</keyword>
<dbReference type="EMBL" id="LR796141">
    <property type="protein sequence ID" value="CAB4121085.1"/>
    <property type="molecule type" value="Genomic_DNA"/>
</dbReference>
<keyword evidence="1" id="KW-0472">Membrane</keyword>
<feature type="transmembrane region" description="Helical" evidence="1">
    <location>
        <begin position="21"/>
        <end position="37"/>
    </location>
</feature>
<name>A0A6J5KHR0_9CAUD</name>
<evidence type="ECO:0000313" key="2">
    <source>
        <dbReference type="EMBL" id="CAB4121085.1"/>
    </source>
</evidence>
<keyword evidence="1" id="KW-0812">Transmembrane</keyword>
<reference evidence="2" key="1">
    <citation type="submission" date="2020-04" db="EMBL/GenBank/DDBJ databases">
        <authorList>
            <person name="Chiriac C."/>
            <person name="Salcher M."/>
            <person name="Ghai R."/>
            <person name="Kavagutti S V."/>
        </authorList>
    </citation>
    <scope>NUCLEOTIDE SEQUENCE</scope>
</reference>
<sequence length="67" mass="7600">MKLYSNWKTIVKQAWSLRFNAVAIFFASAEYLLPYYVDSFPKGLFAFLSIAAIAGSSISRIVFQQNV</sequence>
<organism evidence="2">
    <name type="scientific">uncultured Caudovirales phage</name>
    <dbReference type="NCBI Taxonomy" id="2100421"/>
    <lineage>
        <taxon>Viruses</taxon>
        <taxon>Duplodnaviria</taxon>
        <taxon>Heunggongvirae</taxon>
        <taxon>Uroviricota</taxon>
        <taxon>Caudoviricetes</taxon>
        <taxon>Peduoviridae</taxon>
        <taxon>Maltschvirus</taxon>
        <taxon>Maltschvirus maltsch</taxon>
    </lineage>
</organism>
<proteinExistence type="predicted"/>
<dbReference type="InterPro" id="IPR057700">
    <property type="entry name" value="DUF7940"/>
</dbReference>
<evidence type="ECO:0000256" key="1">
    <source>
        <dbReference type="SAM" id="Phobius"/>
    </source>
</evidence>
<gene>
    <name evidence="2" type="ORF">UFOVP7_35</name>
</gene>
<protein>
    <submittedName>
        <fullName evidence="2">Uncharacterized protein</fullName>
    </submittedName>
</protein>
<feature type="transmembrane region" description="Helical" evidence="1">
    <location>
        <begin position="43"/>
        <end position="63"/>
    </location>
</feature>
<dbReference type="Pfam" id="PF25612">
    <property type="entry name" value="DUF7940"/>
    <property type="match status" value="1"/>
</dbReference>